<protein>
    <submittedName>
        <fullName evidence="2">Electron transfer flavoprotein subunit beta</fullName>
    </submittedName>
</protein>
<gene>
    <name evidence="2" type="ORF">COY11_02040</name>
</gene>
<dbReference type="PIRSF" id="PIRSF000090">
    <property type="entry name" value="Beta-ETF"/>
    <property type="match status" value="1"/>
</dbReference>
<name>A0A2M7UI23_9BACT</name>
<comment type="caution">
    <text evidence="2">The sequence shown here is derived from an EMBL/GenBank/DDBJ whole genome shotgun (WGS) entry which is preliminary data.</text>
</comment>
<organism evidence="2 3">
    <name type="scientific">Candidatus Portnoybacteria bacterium CG_4_10_14_0_2_um_filter_44_20</name>
    <dbReference type="NCBI Taxonomy" id="1974799"/>
    <lineage>
        <taxon>Bacteria</taxon>
        <taxon>Candidatus Portnoyibacteriota</taxon>
    </lineage>
</organism>
<dbReference type="InterPro" id="IPR033948">
    <property type="entry name" value="ETF_beta_N"/>
</dbReference>
<dbReference type="Pfam" id="PF01012">
    <property type="entry name" value="ETF"/>
    <property type="match status" value="1"/>
</dbReference>
<dbReference type="SUPFAM" id="SSF52402">
    <property type="entry name" value="Adenine nucleotide alpha hydrolases-like"/>
    <property type="match status" value="1"/>
</dbReference>
<proteinExistence type="predicted"/>
<feature type="domain" description="Electron transfer flavoprotein alpha/beta-subunit N-terminal" evidence="1">
    <location>
        <begin position="23"/>
        <end position="214"/>
    </location>
</feature>
<evidence type="ECO:0000313" key="2">
    <source>
        <dbReference type="EMBL" id="PIZ70866.1"/>
    </source>
</evidence>
<evidence type="ECO:0000259" key="1">
    <source>
        <dbReference type="SMART" id="SM00893"/>
    </source>
</evidence>
<dbReference type="PANTHER" id="PTHR21294">
    <property type="entry name" value="ELECTRON TRANSFER FLAVOPROTEIN BETA-SUBUNIT"/>
    <property type="match status" value="1"/>
</dbReference>
<reference evidence="3" key="1">
    <citation type="submission" date="2017-09" db="EMBL/GenBank/DDBJ databases">
        <title>Depth-based differentiation of microbial function through sediment-hosted aquifers and enrichment of novel symbionts in the deep terrestrial subsurface.</title>
        <authorList>
            <person name="Probst A.J."/>
            <person name="Ladd B."/>
            <person name="Jarett J.K."/>
            <person name="Geller-Mcgrath D.E."/>
            <person name="Sieber C.M.K."/>
            <person name="Emerson J.B."/>
            <person name="Anantharaman K."/>
            <person name="Thomas B.C."/>
            <person name="Malmstrom R."/>
            <person name="Stieglmeier M."/>
            <person name="Klingl A."/>
            <person name="Woyke T."/>
            <person name="Ryan C.M."/>
            <person name="Banfield J.F."/>
        </authorList>
    </citation>
    <scope>NUCLEOTIDE SEQUENCE [LARGE SCALE GENOMIC DNA]</scope>
</reference>
<dbReference type="Proteomes" id="UP000229805">
    <property type="component" value="Unassembled WGS sequence"/>
</dbReference>
<dbReference type="EMBL" id="PFOG01000080">
    <property type="protein sequence ID" value="PIZ70866.1"/>
    <property type="molecule type" value="Genomic_DNA"/>
</dbReference>
<dbReference type="SMART" id="SM00893">
    <property type="entry name" value="ETF"/>
    <property type="match status" value="1"/>
</dbReference>
<dbReference type="AlphaFoldDB" id="A0A2M7UI23"/>
<sequence>MEIIVLLKQVPDTETVIKIGEDGKSIATSSIKWVINPYDEYAVEAALRLKDSQGANVTILSLGPQRMVESIRAALAMGADKGVLVDDPAAEGSDALGKARVLAAALKQIPHDLIFCGHRAVDDDENQVGIMVAELLDIPHLGLAVTIEMADGLIKISRPIEGAKVQLESPMPALITLGGAHAIWQPRYASLPGIMKAKKKPLEVKKLADLELSPEQVGAAAAKIMVVSLKMPVPRQSGLMISGDTAAKAKELVRLLHEEANVI</sequence>
<dbReference type="InterPro" id="IPR014729">
    <property type="entry name" value="Rossmann-like_a/b/a_fold"/>
</dbReference>
<dbReference type="GO" id="GO:0009055">
    <property type="term" value="F:electron transfer activity"/>
    <property type="evidence" value="ECO:0007669"/>
    <property type="project" value="InterPro"/>
</dbReference>
<dbReference type="CDD" id="cd01714">
    <property type="entry name" value="ETF_beta"/>
    <property type="match status" value="1"/>
</dbReference>
<dbReference type="Gene3D" id="3.40.50.620">
    <property type="entry name" value="HUPs"/>
    <property type="match status" value="1"/>
</dbReference>
<dbReference type="InterPro" id="IPR014730">
    <property type="entry name" value="ETF_a/b_N"/>
</dbReference>
<dbReference type="InterPro" id="IPR012255">
    <property type="entry name" value="ETF_b"/>
</dbReference>
<accession>A0A2M7UI23</accession>
<evidence type="ECO:0000313" key="3">
    <source>
        <dbReference type="Proteomes" id="UP000229805"/>
    </source>
</evidence>